<accession>A0A933IBG7</accession>
<protein>
    <submittedName>
        <fullName evidence="1">Phage Gp37/Gp68 family protein</fullName>
    </submittedName>
</protein>
<dbReference type="Pfam" id="PF07505">
    <property type="entry name" value="DUF5131"/>
    <property type="match status" value="1"/>
</dbReference>
<dbReference type="Proteomes" id="UP000736328">
    <property type="component" value="Unassembled WGS sequence"/>
</dbReference>
<dbReference type="AlphaFoldDB" id="A0A933IBG7"/>
<dbReference type="EMBL" id="JACQXR010000109">
    <property type="protein sequence ID" value="MBI4727199.1"/>
    <property type="molecule type" value="Genomic_DNA"/>
</dbReference>
<evidence type="ECO:0000313" key="1">
    <source>
        <dbReference type="EMBL" id="MBI4727199.1"/>
    </source>
</evidence>
<reference evidence="1" key="1">
    <citation type="submission" date="2020-07" db="EMBL/GenBank/DDBJ databases">
        <title>Huge and variable diversity of episymbiotic CPR bacteria and DPANN archaea in groundwater ecosystems.</title>
        <authorList>
            <person name="He C.Y."/>
            <person name="Keren R."/>
            <person name="Whittaker M."/>
            <person name="Farag I.F."/>
            <person name="Doudna J."/>
            <person name="Cate J.H.D."/>
            <person name="Banfield J.F."/>
        </authorList>
    </citation>
    <scope>NUCLEOTIDE SEQUENCE</scope>
    <source>
        <strain evidence="1">NC_groundwater_1520_Pr4_B-0.1um_53_5</strain>
    </source>
</reference>
<gene>
    <name evidence="1" type="ORF">HY768_08275</name>
</gene>
<sequence>MALTNIEWTEATWNPVTGCTKTSPGCANCYAERMTRRLQAMGQHNYRKGFKVATHPAMLDYPLGWRKPRMIFVNSMGDLFHESVPVSFIQRVFKVMESAHWHTYQVLTKRAERLFDLAPELSWPDNVWMGVTVEDREHLYRIDSLRTTKAKVKFISFEPLLGQIGKVDLTDIDWAIVGGESGPGARPMQPEWARELRDQCIKNKVPFFFKQWGGFNKKKAGKILDGKIWMRMPKVLEDKVI</sequence>
<dbReference type="InterPro" id="IPR011101">
    <property type="entry name" value="DUF5131"/>
</dbReference>
<proteinExistence type="predicted"/>
<comment type="caution">
    <text evidence="1">The sequence shown here is derived from an EMBL/GenBank/DDBJ whole genome shotgun (WGS) entry which is preliminary data.</text>
</comment>
<evidence type="ECO:0000313" key="2">
    <source>
        <dbReference type="Proteomes" id="UP000736328"/>
    </source>
</evidence>
<organism evidence="1 2">
    <name type="scientific">candidate division TA06 bacterium</name>
    <dbReference type="NCBI Taxonomy" id="2250710"/>
    <lineage>
        <taxon>Bacteria</taxon>
        <taxon>Bacteria division TA06</taxon>
    </lineage>
</organism>
<name>A0A933IBG7_UNCT6</name>